<dbReference type="GO" id="GO:0005524">
    <property type="term" value="F:ATP binding"/>
    <property type="evidence" value="ECO:0007669"/>
    <property type="project" value="InterPro"/>
</dbReference>
<dbReference type="PRINTS" id="PR00109">
    <property type="entry name" value="TYRKINASE"/>
</dbReference>
<name>B4KSW2_DROMO</name>
<keyword evidence="3" id="KW-0812">Transmembrane</keyword>
<protein>
    <recommendedName>
        <fullName evidence="9">Protein kinase domain-containing protein</fullName>
    </recommendedName>
</protein>
<dbReference type="InterPro" id="IPR050122">
    <property type="entry name" value="RTK"/>
</dbReference>
<dbReference type="GO" id="GO:0005886">
    <property type="term" value="C:plasma membrane"/>
    <property type="evidence" value="ECO:0007669"/>
    <property type="project" value="TreeGrafter"/>
</dbReference>
<dbReference type="GO" id="GO:0051897">
    <property type="term" value="P:positive regulation of phosphatidylinositol 3-kinase/protein kinase B signal transduction"/>
    <property type="evidence" value="ECO:0007669"/>
    <property type="project" value="TreeGrafter"/>
</dbReference>
<sequence length="643" mass="70792">MANSCCLLLQLLWTALLSWQLPPVSGYLNIFISHHEVMKLMGLEADLFYVHEGAINTYAMHFTVPVPADVHELEFSWQSLISYPLRYTISIEYATDQDALGTPTLSIPHKGIVPQEIESFLVYLPCTGNVSLQLPVNVNMVVQGPPRFNDTRLHFKRNKICAKGISPEPNQSPAPAHAPSQGPALMSAAACALGLVLAVGLVASMMYVRARKQLRQDSLHTSFTTAGYGSHQNVFIRLDPLGRPPSATGSYATIASLNKYPTETKKSCSIFDRFRSSPTPTPYATALLPMGDQAGETIYSKPESVCPSRISYYASSQLTQPCSMSTPKSSRGNGSGSLFGGIAGITGSTITVASHGHGDKTKERLRRIPSVQPGALSYEQLIKEGTFGRIYAGKLGETCDALVKTVIDGASLTQVACLLQDASLLIGVSHQHILAPLLANTELPGPPEIAYPYPSKGNLKIYLQKSRESSTALSTRQLVEFGLHITKALAYLHSLGIVHKDLATRNCYVDEESYVKICDSALSRDLFPDDYDCLGDNENRPLKWLSLESLQKKIYTTQGDVWSLGVLYWELVTLAQMPHEEVDIFELTNYLAAGYRLEQPVNCPDEFFTVMNCCWHCEPKQRPTPSQLLSYLQDFHVDLGMYI</sequence>
<dbReference type="Gene3D" id="1.10.510.10">
    <property type="entry name" value="Transferase(Phosphotransferase) domain 1"/>
    <property type="match status" value="1"/>
</dbReference>
<feature type="transmembrane region" description="Helical" evidence="3">
    <location>
        <begin position="184"/>
        <end position="208"/>
    </location>
</feature>
<feature type="domain" description="WIF" evidence="6">
    <location>
        <begin position="30"/>
        <end position="161"/>
    </location>
</feature>
<proteinExistence type="predicted"/>
<dbReference type="InterPro" id="IPR000719">
    <property type="entry name" value="Prot_kinase_dom"/>
</dbReference>
<evidence type="ECO:0000256" key="3">
    <source>
        <dbReference type="SAM" id="Phobius"/>
    </source>
</evidence>
<evidence type="ECO:0000259" key="6">
    <source>
        <dbReference type="PROSITE" id="PS50814"/>
    </source>
</evidence>
<evidence type="ECO:0000259" key="5">
    <source>
        <dbReference type="PROSITE" id="PS50011"/>
    </source>
</evidence>
<dbReference type="InterPro" id="IPR011009">
    <property type="entry name" value="Kinase-like_dom_sf"/>
</dbReference>
<dbReference type="PROSITE" id="PS50814">
    <property type="entry name" value="WIF"/>
    <property type="match status" value="1"/>
</dbReference>
<dbReference type="KEGG" id="dmo:Dmoj_GI19566"/>
<reference evidence="7 8" key="1">
    <citation type="journal article" date="2007" name="Nature">
        <title>Evolution of genes and genomes on the Drosophila phylogeny.</title>
        <authorList>
            <consortium name="Drosophila 12 Genomes Consortium"/>
            <person name="Clark A.G."/>
            <person name="Eisen M.B."/>
            <person name="Smith D.R."/>
            <person name="Bergman C.M."/>
            <person name="Oliver B."/>
            <person name="Markow T.A."/>
            <person name="Kaufman T.C."/>
            <person name="Kellis M."/>
            <person name="Gelbart W."/>
            <person name="Iyer V.N."/>
            <person name="Pollard D.A."/>
            <person name="Sackton T.B."/>
            <person name="Larracuente A.M."/>
            <person name="Singh N.D."/>
            <person name="Abad J.P."/>
            <person name="Abt D.N."/>
            <person name="Adryan B."/>
            <person name="Aguade M."/>
            <person name="Akashi H."/>
            <person name="Anderson W.W."/>
            <person name="Aquadro C.F."/>
            <person name="Ardell D.H."/>
            <person name="Arguello R."/>
            <person name="Artieri C.G."/>
            <person name="Barbash D.A."/>
            <person name="Barker D."/>
            <person name="Barsanti P."/>
            <person name="Batterham P."/>
            <person name="Batzoglou S."/>
            <person name="Begun D."/>
            <person name="Bhutkar A."/>
            <person name="Blanco E."/>
            <person name="Bosak S.A."/>
            <person name="Bradley R.K."/>
            <person name="Brand A.D."/>
            <person name="Brent M.R."/>
            <person name="Brooks A.N."/>
            <person name="Brown R.H."/>
            <person name="Butlin R.K."/>
            <person name="Caggese C."/>
            <person name="Calvi B.R."/>
            <person name="Bernardo de Carvalho A."/>
            <person name="Caspi A."/>
            <person name="Castrezana S."/>
            <person name="Celniker S.E."/>
            <person name="Chang J.L."/>
            <person name="Chapple C."/>
            <person name="Chatterji S."/>
            <person name="Chinwalla A."/>
            <person name="Civetta A."/>
            <person name="Clifton S.W."/>
            <person name="Comeron J.M."/>
            <person name="Costello J.C."/>
            <person name="Coyne J.A."/>
            <person name="Daub J."/>
            <person name="David R.G."/>
            <person name="Delcher A.L."/>
            <person name="Delehaunty K."/>
            <person name="Do C.B."/>
            <person name="Ebling H."/>
            <person name="Edwards K."/>
            <person name="Eickbush T."/>
            <person name="Evans J.D."/>
            <person name="Filipski A."/>
            <person name="Findeiss S."/>
            <person name="Freyhult E."/>
            <person name="Fulton L."/>
            <person name="Fulton R."/>
            <person name="Garcia A.C."/>
            <person name="Gardiner A."/>
            <person name="Garfield D.A."/>
            <person name="Garvin B.E."/>
            <person name="Gibson G."/>
            <person name="Gilbert D."/>
            <person name="Gnerre S."/>
            <person name="Godfrey J."/>
            <person name="Good R."/>
            <person name="Gotea V."/>
            <person name="Gravely B."/>
            <person name="Greenberg A.J."/>
            <person name="Griffiths-Jones S."/>
            <person name="Gross S."/>
            <person name="Guigo R."/>
            <person name="Gustafson E.A."/>
            <person name="Haerty W."/>
            <person name="Hahn M.W."/>
            <person name="Halligan D.L."/>
            <person name="Halpern A.L."/>
            <person name="Halter G.M."/>
            <person name="Han M.V."/>
            <person name="Heger A."/>
            <person name="Hillier L."/>
            <person name="Hinrichs A.S."/>
            <person name="Holmes I."/>
            <person name="Hoskins R.A."/>
            <person name="Hubisz M.J."/>
            <person name="Hultmark D."/>
            <person name="Huntley M.A."/>
            <person name="Jaffe D.B."/>
            <person name="Jagadeeshan S."/>
            <person name="Jeck W.R."/>
            <person name="Johnson J."/>
            <person name="Jones C.D."/>
            <person name="Jordan W.C."/>
            <person name="Karpen G.H."/>
            <person name="Kataoka E."/>
            <person name="Keightley P.D."/>
            <person name="Kheradpour P."/>
            <person name="Kirkness E.F."/>
            <person name="Koerich L.B."/>
            <person name="Kristiansen K."/>
            <person name="Kudrna D."/>
            <person name="Kulathinal R.J."/>
            <person name="Kumar S."/>
            <person name="Kwok R."/>
            <person name="Lander E."/>
            <person name="Langley C.H."/>
            <person name="Lapoint R."/>
            <person name="Lazzaro B.P."/>
            <person name="Lee S.J."/>
            <person name="Levesque L."/>
            <person name="Li R."/>
            <person name="Lin C.F."/>
            <person name="Lin M.F."/>
            <person name="Lindblad-Toh K."/>
            <person name="Llopart A."/>
            <person name="Long M."/>
            <person name="Low L."/>
            <person name="Lozovsky E."/>
            <person name="Lu J."/>
            <person name="Luo M."/>
            <person name="Machado C.A."/>
            <person name="Makalowski W."/>
            <person name="Marzo M."/>
            <person name="Matsuda M."/>
            <person name="Matzkin L."/>
            <person name="McAllister B."/>
            <person name="McBride C.S."/>
            <person name="McKernan B."/>
            <person name="McKernan K."/>
            <person name="Mendez-Lago M."/>
            <person name="Minx P."/>
            <person name="Mollenhauer M.U."/>
            <person name="Montooth K."/>
            <person name="Mount S.M."/>
            <person name="Mu X."/>
            <person name="Myers E."/>
            <person name="Negre B."/>
            <person name="Newfeld S."/>
            <person name="Nielsen R."/>
            <person name="Noor M.A."/>
            <person name="O'Grady P."/>
            <person name="Pachter L."/>
            <person name="Papaceit M."/>
            <person name="Parisi M.J."/>
            <person name="Parisi M."/>
            <person name="Parts L."/>
            <person name="Pedersen J.S."/>
            <person name="Pesole G."/>
            <person name="Phillippy A.M."/>
            <person name="Ponting C.P."/>
            <person name="Pop M."/>
            <person name="Porcelli D."/>
            <person name="Powell J.R."/>
            <person name="Prohaska S."/>
            <person name="Pruitt K."/>
            <person name="Puig M."/>
            <person name="Quesneville H."/>
            <person name="Ram K.R."/>
            <person name="Rand D."/>
            <person name="Rasmussen M.D."/>
            <person name="Reed L.K."/>
            <person name="Reenan R."/>
            <person name="Reily A."/>
            <person name="Remington K.A."/>
            <person name="Rieger T.T."/>
            <person name="Ritchie M.G."/>
            <person name="Robin C."/>
            <person name="Rogers Y.H."/>
            <person name="Rohde C."/>
            <person name="Rozas J."/>
            <person name="Rubenfield M.J."/>
            <person name="Ruiz A."/>
            <person name="Russo S."/>
            <person name="Salzberg S.L."/>
            <person name="Sanchez-Gracia A."/>
            <person name="Saranga D.J."/>
            <person name="Sato H."/>
            <person name="Schaeffer S.W."/>
            <person name="Schatz M.C."/>
            <person name="Schlenke T."/>
            <person name="Schwartz R."/>
            <person name="Segarra C."/>
            <person name="Singh R.S."/>
            <person name="Sirot L."/>
            <person name="Sirota M."/>
            <person name="Sisneros N.B."/>
            <person name="Smith C.D."/>
            <person name="Smith T.F."/>
            <person name="Spieth J."/>
            <person name="Stage D.E."/>
            <person name="Stark A."/>
            <person name="Stephan W."/>
            <person name="Strausberg R.L."/>
            <person name="Strempel S."/>
            <person name="Sturgill D."/>
            <person name="Sutton G."/>
            <person name="Sutton G.G."/>
            <person name="Tao W."/>
            <person name="Teichmann S."/>
            <person name="Tobari Y.N."/>
            <person name="Tomimura Y."/>
            <person name="Tsolas J.M."/>
            <person name="Valente V.L."/>
            <person name="Venter E."/>
            <person name="Venter J.C."/>
            <person name="Vicario S."/>
            <person name="Vieira F.G."/>
            <person name="Vilella A.J."/>
            <person name="Villasante A."/>
            <person name="Walenz B."/>
            <person name="Wang J."/>
            <person name="Wasserman M."/>
            <person name="Watts T."/>
            <person name="Wilson D."/>
            <person name="Wilson R.K."/>
            <person name="Wing R.A."/>
            <person name="Wolfner M.F."/>
            <person name="Wong A."/>
            <person name="Wong G.K."/>
            <person name="Wu C.I."/>
            <person name="Wu G."/>
            <person name="Yamamoto D."/>
            <person name="Yang H.P."/>
            <person name="Yang S.P."/>
            <person name="Yorke J.A."/>
            <person name="Yoshida K."/>
            <person name="Zdobnov E."/>
            <person name="Zhang P."/>
            <person name="Zhang Y."/>
            <person name="Zimin A.V."/>
            <person name="Baldwin J."/>
            <person name="Abdouelleil A."/>
            <person name="Abdulkadir J."/>
            <person name="Abebe A."/>
            <person name="Abera B."/>
            <person name="Abreu J."/>
            <person name="Acer S.C."/>
            <person name="Aftuck L."/>
            <person name="Alexander A."/>
            <person name="An P."/>
            <person name="Anderson E."/>
            <person name="Anderson S."/>
            <person name="Arachi H."/>
            <person name="Azer M."/>
            <person name="Bachantsang P."/>
            <person name="Barry A."/>
            <person name="Bayul T."/>
            <person name="Berlin A."/>
            <person name="Bessette D."/>
            <person name="Bloom T."/>
            <person name="Blye J."/>
            <person name="Boguslavskiy L."/>
            <person name="Bonnet C."/>
            <person name="Boukhgalter B."/>
            <person name="Bourzgui I."/>
            <person name="Brown A."/>
            <person name="Cahill P."/>
            <person name="Channer S."/>
            <person name="Cheshatsang Y."/>
            <person name="Chuda L."/>
            <person name="Citroen M."/>
            <person name="Collymore A."/>
            <person name="Cooke P."/>
            <person name="Costello M."/>
            <person name="D'Aco K."/>
            <person name="Daza R."/>
            <person name="De Haan G."/>
            <person name="DeGray S."/>
            <person name="DeMaso C."/>
            <person name="Dhargay N."/>
            <person name="Dooley K."/>
            <person name="Dooley E."/>
            <person name="Doricent M."/>
            <person name="Dorje P."/>
            <person name="Dorjee K."/>
            <person name="Dupes A."/>
            <person name="Elong R."/>
            <person name="Falk J."/>
            <person name="Farina A."/>
            <person name="Faro S."/>
            <person name="Ferguson D."/>
            <person name="Fisher S."/>
            <person name="Foley C.D."/>
            <person name="Franke A."/>
            <person name="Friedrich D."/>
            <person name="Gadbois L."/>
            <person name="Gearin G."/>
            <person name="Gearin C.R."/>
            <person name="Giannoukos G."/>
            <person name="Goode T."/>
            <person name="Graham J."/>
            <person name="Grandbois E."/>
            <person name="Grewal S."/>
            <person name="Gyaltsen K."/>
            <person name="Hafez N."/>
            <person name="Hagos B."/>
            <person name="Hall J."/>
            <person name="Henson C."/>
            <person name="Hollinger A."/>
            <person name="Honan T."/>
            <person name="Huard M.D."/>
            <person name="Hughes L."/>
            <person name="Hurhula B."/>
            <person name="Husby M.E."/>
            <person name="Kamat A."/>
            <person name="Kanga B."/>
            <person name="Kashin S."/>
            <person name="Khazanovich D."/>
            <person name="Kisner P."/>
            <person name="Lance K."/>
            <person name="Lara M."/>
            <person name="Lee W."/>
            <person name="Lennon N."/>
            <person name="Letendre F."/>
            <person name="LeVine R."/>
            <person name="Lipovsky A."/>
            <person name="Liu X."/>
            <person name="Liu J."/>
            <person name="Liu S."/>
            <person name="Lokyitsang T."/>
            <person name="Lokyitsang Y."/>
            <person name="Lubonja R."/>
            <person name="Lui A."/>
            <person name="MacDonald P."/>
            <person name="Magnisalis V."/>
            <person name="Maru K."/>
            <person name="Matthews C."/>
            <person name="McCusker W."/>
            <person name="McDonough S."/>
            <person name="Mehta T."/>
            <person name="Meldrim J."/>
            <person name="Meneus L."/>
            <person name="Mihai O."/>
            <person name="Mihalev A."/>
            <person name="Mihova T."/>
            <person name="Mittelman R."/>
            <person name="Mlenga V."/>
            <person name="Montmayeur A."/>
            <person name="Mulrain L."/>
            <person name="Navidi A."/>
            <person name="Naylor J."/>
            <person name="Negash T."/>
            <person name="Nguyen T."/>
            <person name="Nguyen N."/>
            <person name="Nicol R."/>
            <person name="Norbu C."/>
            <person name="Norbu N."/>
            <person name="Novod N."/>
            <person name="O'Neill B."/>
            <person name="Osman S."/>
            <person name="Markiewicz E."/>
            <person name="Oyono O.L."/>
            <person name="Patti C."/>
            <person name="Phunkhang P."/>
            <person name="Pierre F."/>
            <person name="Priest M."/>
            <person name="Raghuraman S."/>
            <person name="Rege F."/>
            <person name="Reyes R."/>
            <person name="Rise C."/>
            <person name="Rogov P."/>
            <person name="Ross K."/>
            <person name="Ryan E."/>
            <person name="Settipalli S."/>
            <person name="Shea T."/>
            <person name="Sherpa N."/>
            <person name="Shi L."/>
            <person name="Shih D."/>
            <person name="Sparrow T."/>
            <person name="Spaulding J."/>
            <person name="Stalker J."/>
            <person name="Stange-Thomann N."/>
            <person name="Stavropoulos S."/>
            <person name="Stone C."/>
            <person name="Strader C."/>
            <person name="Tesfaye S."/>
            <person name="Thomson T."/>
            <person name="Thoulutsang Y."/>
            <person name="Thoulutsang D."/>
            <person name="Topham K."/>
            <person name="Topping I."/>
            <person name="Tsamla T."/>
            <person name="Vassiliev H."/>
            <person name="Vo A."/>
            <person name="Wangchuk T."/>
            <person name="Wangdi T."/>
            <person name="Weiand M."/>
            <person name="Wilkinson J."/>
            <person name="Wilson A."/>
            <person name="Yadav S."/>
            <person name="Young G."/>
            <person name="Yu Q."/>
            <person name="Zembek L."/>
            <person name="Zhong D."/>
            <person name="Zimmer A."/>
            <person name="Zwirko Z."/>
            <person name="Jaffe D.B."/>
            <person name="Alvarez P."/>
            <person name="Brockman W."/>
            <person name="Butler J."/>
            <person name="Chin C."/>
            <person name="Gnerre S."/>
            <person name="Grabherr M."/>
            <person name="Kleber M."/>
            <person name="Mauceli E."/>
            <person name="MacCallum I."/>
        </authorList>
    </citation>
    <scope>NUCLEOTIDE SEQUENCE [LARGE SCALE GENOMIC DNA]</scope>
    <source>
        <strain evidence="8">Tucson 15081-1352.22</strain>
    </source>
</reference>
<evidence type="ECO:0000313" key="8">
    <source>
        <dbReference type="Proteomes" id="UP000009192"/>
    </source>
</evidence>
<dbReference type="AlphaFoldDB" id="B4KSW2"/>
<gene>
    <name evidence="7" type="primary">Dmoj\GI19566</name>
    <name evidence="7" type="ORF">Dmoj_GI19566</name>
</gene>
<dbReference type="InParanoid" id="B4KSW2"/>
<dbReference type="Pfam" id="PF07714">
    <property type="entry name" value="PK_Tyr_Ser-Thr"/>
    <property type="match status" value="1"/>
</dbReference>
<dbReference type="PANTHER" id="PTHR24416">
    <property type="entry name" value="TYROSINE-PROTEIN KINASE RECEPTOR"/>
    <property type="match status" value="1"/>
</dbReference>
<keyword evidence="1 4" id="KW-0732">Signal</keyword>
<dbReference type="GO" id="GO:0043235">
    <property type="term" value="C:receptor complex"/>
    <property type="evidence" value="ECO:0007669"/>
    <property type="project" value="TreeGrafter"/>
</dbReference>
<organism evidence="7 8">
    <name type="scientific">Drosophila mojavensis</name>
    <name type="common">Fruit fly</name>
    <dbReference type="NCBI Taxonomy" id="7230"/>
    <lineage>
        <taxon>Eukaryota</taxon>
        <taxon>Metazoa</taxon>
        <taxon>Ecdysozoa</taxon>
        <taxon>Arthropoda</taxon>
        <taxon>Hexapoda</taxon>
        <taxon>Insecta</taxon>
        <taxon>Pterygota</taxon>
        <taxon>Neoptera</taxon>
        <taxon>Endopterygota</taxon>
        <taxon>Diptera</taxon>
        <taxon>Brachycera</taxon>
        <taxon>Muscomorpha</taxon>
        <taxon>Ephydroidea</taxon>
        <taxon>Drosophilidae</taxon>
        <taxon>Drosophila</taxon>
    </lineage>
</organism>
<dbReference type="OMA" id="QSTDPCE"/>
<dbReference type="Proteomes" id="UP000009192">
    <property type="component" value="Unassembled WGS sequence"/>
</dbReference>
<feature type="chain" id="PRO_5002814462" description="Protein kinase domain-containing protein" evidence="4">
    <location>
        <begin position="27"/>
        <end position="643"/>
    </location>
</feature>
<dbReference type="InterPro" id="IPR008266">
    <property type="entry name" value="Tyr_kinase_AS"/>
</dbReference>
<accession>B4KSW2</accession>
<dbReference type="HOGENOM" id="CLU_000288_7_36_1"/>
<keyword evidence="8" id="KW-1185">Reference proteome</keyword>
<evidence type="ECO:0000313" key="7">
    <source>
        <dbReference type="EMBL" id="EDW08459.1"/>
    </source>
</evidence>
<evidence type="ECO:0000256" key="1">
    <source>
        <dbReference type="ARBA" id="ARBA00022729"/>
    </source>
</evidence>
<dbReference type="CDD" id="cd05043">
    <property type="entry name" value="PTK_Ryk"/>
    <property type="match status" value="1"/>
</dbReference>
<dbReference type="eggNOG" id="KOG1024">
    <property type="taxonomic scope" value="Eukaryota"/>
</dbReference>
<keyword evidence="3" id="KW-0472">Membrane</keyword>
<dbReference type="FunCoup" id="B4KSW2">
    <property type="interactions" value="3"/>
</dbReference>
<evidence type="ECO:0000256" key="2">
    <source>
        <dbReference type="ARBA" id="ARBA00023180"/>
    </source>
</evidence>
<dbReference type="PROSITE" id="PS50011">
    <property type="entry name" value="PROTEIN_KINASE_DOM"/>
    <property type="match status" value="1"/>
</dbReference>
<keyword evidence="2" id="KW-0325">Glycoprotein</keyword>
<dbReference type="Gene3D" id="2.60.40.2170">
    <property type="entry name" value="Wnt, WIF domain"/>
    <property type="match status" value="1"/>
</dbReference>
<dbReference type="PhylomeDB" id="B4KSW2"/>
<dbReference type="InterPro" id="IPR038677">
    <property type="entry name" value="WIF_sf"/>
</dbReference>
<dbReference type="GO" id="GO:0007169">
    <property type="term" value="P:cell surface receptor protein tyrosine kinase signaling pathway"/>
    <property type="evidence" value="ECO:0007669"/>
    <property type="project" value="TreeGrafter"/>
</dbReference>
<dbReference type="SUPFAM" id="SSF56112">
    <property type="entry name" value="Protein kinase-like (PK-like)"/>
    <property type="match status" value="1"/>
</dbReference>
<evidence type="ECO:0008006" key="9">
    <source>
        <dbReference type="Google" id="ProtNLM"/>
    </source>
</evidence>
<dbReference type="FunFam" id="1.10.510.10:FF:000907">
    <property type="entry name" value="tyrosine-protein kinase RYK"/>
    <property type="match status" value="1"/>
</dbReference>
<dbReference type="GO" id="GO:0010976">
    <property type="term" value="P:positive regulation of neuron projection development"/>
    <property type="evidence" value="ECO:0007669"/>
    <property type="project" value="TreeGrafter"/>
</dbReference>
<dbReference type="InterPro" id="IPR003306">
    <property type="entry name" value="WIF"/>
</dbReference>
<dbReference type="GO" id="GO:0004672">
    <property type="term" value="F:protein kinase activity"/>
    <property type="evidence" value="ECO:0007669"/>
    <property type="project" value="InterPro"/>
</dbReference>
<keyword evidence="3" id="KW-1133">Transmembrane helix</keyword>
<feature type="signal peptide" evidence="4">
    <location>
        <begin position="1"/>
        <end position="26"/>
    </location>
</feature>
<dbReference type="PANTHER" id="PTHR24416:SF531">
    <property type="entry name" value="DERAILED 2, ISOFORM B"/>
    <property type="match status" value="1"/>
</dbReference>
<dbReference type="InterPro" id="IPR001245">
    <property type="entry name" value="Ser-Thr/Tyr_kinase_cat_dom"/>
</dbReference>
<feature type="domain" description="Protein kinase" evidence="5">
    <location>
        <begin position="376"/>
        <end position="639"/>
    </location>
</feature>
<dbReference type="PROSITE" id="PS00109">
    <property type="entry name" value="PROTEIN_KINASE_TYR"/>
    <property type="match status" value="1"/>
</dbReference>
<dbReference type="SMART" id="SM00469">
    <property type="entry name" value="WIF"/>
    <property type="match status" value="1"/>
</dbReference>
<dbReference type="OrthoDB" id="535945at2759"/>
<dbReference type="GO" id="GO:0007409">
    <property type="term" value="P:axonogenesis"/>
    <property type="evidence" value="ECO:0007669"/>
    <property type="project" value="TreeGrafter"/>
</dbReference>
<dbReference type="Pfam" id="PF02019">
    <property type="entry name" value="WIF"/>
    <property type="match status" value="1"/>
</dbReference>
<dbReference type="SMR" id="B4KSW2"/>
<evidence type="ECO:0000256" key="4">
    <source>
        <dbReference type="SAM" id="SignalP"/>
    </source>
</evidence>
<dbReference type="EMBL" id="CH933808">
    <property type="protein sequence ID" value="EDW08459.1"/>
    <property type="molecule type" value="Genomic_DNA"/>
</dbReference>